<organism evidence="2">
    <name type="scientific">marine sediment metagenome</name>
    <dbReference type="NCBI Taxonomy" id="412755"/>
    <lineage>
        <taxon>unclassified sequences</taxon>
        <taxon>metagenomes</taxon>
        <taxon>ecological metagenomes</taxon>
    </lineage>
</organism>
<dbReference type="EMBL" id="LAZR01009791">
    <property type="protein sequence ID" value="KKM70578.1"/>
    <property type="molecule type" value="Genomic_DNA"/>
</dbReference>
<reference evidence="2" key="1">
    <citation type="journal article" date="2015" name="Nature">
        <title>Complex archaea that bridge the gap between prokaryotes and eukaryotes.</title>
        <authorList>
            <person name="Spang A."/>
            <person name="Saw J.H."/>
            <person name="Jorgensen S.L."/>
            <person name="Zaremba-Niedzwiedzka K."/>
            <person name="Martijn J."/>
            <person name="Lind A.E."/>
            <person name="van Eijk R."/>
            <person name="Schleper C."/>
            <person name="Guy L."/>
            <person name="Ettema T.J."/>
        </authorList>
    </citation>
    <scope>NUCLEOTIDE SEQUENCE</scope>
</reference>
<name>A0A0F9JLQ0_9ZZZZ</name>
<evidence type="ECO:0000256" key="1">
    <source>
        <dbReference type="SAM" id="Phobius"/>
    </source>
</evidence>
<keyword evidence="1" id="KW-1133">Transmembrane helix</keyword>
<gene>
    <name evidence="2" type="ORF">LCGC14_1439370</name>
</gene>
<protein>
    <submittedName>
        <fullName evidence="2">Uncharacterized protein</fullName>
    </submittedName>
</protein>
<sequence length="91" mass="10534">APSAIQGITGEPLAELEKSWMEDLFQKATWLSYISNHFYELLFILAALLTFYGFLRVTIRIRTYRDEDEDEAFVAEALRAEEKAHPPDPKQ</sequence>
<accession>A0A0F9JLQ0</accession>
<dbReference type="AlphaFoldDB" id="A0A0F9JLQ0"/>
<keyword evidence="1" id="KW-0812">Transmembrane</keyword>
<keyword evidence="1" id="KW-0472">Membrane</keyword>
<proteinExistence type="predicted"/>
<feature type="transmembrane region" description="Helical" evidence="1">
    <location>
        <begin position="37"/>
        <end position="55"/>
    </location>
</feature>
<feature type="non-terminal residue" evidence="2">
    <location>
        <position position="1"/>
    </location>
</feature>
<evidence type="ECO:0000313" key="2">
    <source>
        <dbReference type="EMBL" id="KKM70578.1"/>
    </source>
</evidence>
<comment type="caution">
    <text evidence="2">The sequence shown here is derived from an EMBL/GenBank/DDBJ whole genome shotgun (WGS) entry which is preliminary data.</text>
</comment>